<sequence length="176" mass="20162">MANKEQKELQKVLKEYPVFKELESGRLQCQLTGHEVPNTAKHVQDHVKTKRFVNEWLIKKVIDEYEEYFENLGHNLLGCKLTLKTIARKGKDLEHHINGQKFKNAWKKEQEKKAVEAAQEGGSDGEKPDETQSDAEMEEEPVEVEEKKPKATSKAKAGQKRKIVVKRKSGKVAKKA</sequence>
<reference evidence="2" key="1">
    <citation type="submission" date="2020-09" db="EMBL/GenBank/DDBJ databases">
        <authorList>
            <person name="Kikuchi T."/>
        </authorList>
    </citation>
    <scope>NUCLEOTIDE SEQUENCE</scope>
    <source>
        <strain evidence="2">SH1</strain>
    </source>
</reference>
<evidence type="ECO:0000313" key="3">
    <source>
        <dbReference type="Proteomes" id="UP000614601"/>
    </source>
</evidence>
<evidence type="ECO:0008006" key="4">
    <source>
        <dbReference type="Google" id="ProtNLM"/>
    </source>
</evidence>
<dbReference type="EMBL" id="CAJFCW020000006">
    <property type="protein sequence ID" value="CAG9124371.1"/>
    <property type="molecule type" value="Genomic_DNA"/>
</dbReference>
<dbReference type="InterPro" id="IPR008833">
    <property type="entry name" value="Surf2"/>
</dbReference>
<proteinExistence type="predicted"/>
<protein>
    <recommendedName>
        <fullName evidence="4">Surfeit locus protein 2</fullName>
    </recommendedName>
</protein>
<gene>
    <name evidence="2" type="ORF">BOKJ2_LOCUS12631</name>
</gene>
<dbReference type="OrthoDB" id="127285at2759"/>
<comment type="caution">
    <text evidence="2">The sequence shown here is derived from an EMBL/GenBank/DDBJ whole genome shotgun (WGS) entry which is preliminary data.</text>
</comment>
<dbReference type="PANTHER" id="PTHR34348:SF1">
    <property type="entry name" value="SURFEIT LOCUS PROTEIN 2"/>
    <property type="match status" value="1"/>
</dbReference>
<name>A0A811LML2_9BILA</name>
<accession>A0A811LML2</accession>
<dbReference type="Proteomes" id="UP000614601">
    <property type="component" value="Unassembled WGS sequence"/>
</dbReference>
<feature type="compositionally biased region" description="Acidic residues" evidence="1">
    <location>
        <begin position="131"/>
        <end position="143"/>
    </location>
</feature>
<feature type="compositionally biased region" description="Basic and acidic residues" evidence="1">
    <location>
        <begin position="106"/>
        <end position="115"/>
    </location>
</feature>
<dbReference type="PANTHER" id="PTHR34348">
    <property type="entry name" value="SURFEIT LOCUS PROTEIN 2"/>
    <property type="match status" value="1"/>
</dbReference>
<evidence type="ECO:0000313" key="2">
    <source>
        <dbReference type="EMBL" id="CAD5228344.1"/>
    </source>
</evidence>
<evidence type="ECO:0000256" key="1">
    <source>
        <dbReference type="SAM" id="MobiDB-lite"/>
    </source>
</evidence>
<feature type="compositionally biased region" description="Basic residues" evidence="1">
    <location>
        <begin position="150"/>
        <end position="176"/>
    </location>
</feature>
<dbReference type="EMBL" id="CAJFDH010000006">
    <property type="protein sequence ID" value="CAD5228344.1"/>
    <property type="molecule type" value="Genomic_DNA"/>
</dbReference>
<dbReference type="AlphaFoldDB" id="A0A811LML2"/>
<feature type="region of interest" description="Disordered" evidence="1">
    <location>
        <begin position="104"/>
        <end position="176"/>
    </location>
</feature>
<keyword evidence="3" id="KW-1185">Reference proteome</keyword>
<dbReference type="Pfam" id="PF05477">
    <property type="entry name" value="SURF2"/>
    <property type="match status" value="1"/>
</dbReference>
<dbReference type="Proteomes" id="UP000783686">
    <property type="component" value="Unassembled WGS sequence"/>
</dbReference>
<organism evidence="2 3">
    <name type="scientific">Bursaphelenchus okinawaensis</name>
    <dbReference type="NCBI Taxonomy" id="465554"/>
    <lineage>
        <taxon>Eukaryota</taxon>
        <taxon>Metazoa</taxon>
        <taxon>Ecdysozoa</taxon>
        <taxon>Nematoda</taxon>
        <taxon>Chromadorea</taxon>
        <taxon>Rhabditida</taxon>
        <taxon>Tylenchina</taxon>
        <taxon>Tylenchomorpha</taxon>
        <taxon>Aphelenchoidea</taxon>
        <taxon>Aphelenchoididae</taxon>
        <taxon>Bursaphelenchus</taxon>
    </lineage>
</organism>